<comment type="subcellular location">
    <subcellularLocation>
        <location evidence="11">Endomembrane system</location>
        <topology evidence="11">Single-pass membrane protein</topology>
    </subcellularLocation>
    <subcellularLocation>
        <location evidence="1">Membrane</location>
        <topology evidence="1">Single-pass type II membrane protein</topology>
    </subcellularLocation>
</comment>
<dbReference type="FunCoup" id="A0A6P7FNG4">
    <property type="interactions" value="138"/>
</dbReference>
<feature type="domain" description="Dipeptidylpeptidase IV N-terminal" evidence="13">
    <location>
        <begin position="48"/>
        <end position="337"/>
    </location>
</feature>
<evidence type="ECO:0000259" key="13">
    <source>
        <dbReference type="Pfam" id="PF00930"/>
    </source>
</evidence>
<dbReference type="InterPro" id="IPR029058">
    <property type="entry name" value="AB_hydrolase_fold"/>
</dbReference>
<evidence type="ECO:0000256" key="4">
    <source>
        <dbReference type="ARBA" id="ARBA00022692"/>
    </source>
</evidence>
<keyword evidence="6" id="KW-0720">Serine protease</keyword>
<protein>
    <submittedName>
        <fullName evidence="14">Prolyl endopeptidase FAP</fullName>
    </submittedName>
</protein>
<dbReference type="GO" id="GO:0008236">
    <property type="term" value="F:serine-type peptidase activity"/>
    <property type="evidence" value="ECO:0007669"/>
    <property type="project" value="UniProtKB-KW"/>
</dbReference>
<evidence type="ECO:0000259" key="12">
    <source>
        <dbReference type="Pfam" id="PF00326"/>
    </source>
</evidence>
<keyword evidence="4" id="KW-0812">Transmembrane</keyword>
<evidence type="ECO:0000256" key="7">
    <source>
        <dbReference type="ARBA" id="ARBA00022968"/>
    </source>
</evidence>
<dbReference type="PANTHER" id="PTHR11731">
    <property type="entry name" value="PROTEASE FAMILY S9B,C DIPEPTIDYL-PEPTIDASE IV-RELATED"/>
    <property type="match status" value="1"/>
</dbReference>
<feature type="domain" description="Peptidase S9 prolyl oligopeptidase catalytic" evidence="12">
    <location>
        <begin position="481"/>
        <end position="632"/>
    </location>
</feature>
<keyword evidence="8" id="KW-1133">Transmembrane helix</keyword>
<keyword evidence="2" id="KW-0031">Aminopeptidase</keyword>
<evidence type="ECO:0000256" key="6">
    <source>
        <dbReference type="ARBA" id="ARBA00022825"/>
    </source>
</evidence>
<dbReference type="Gene3D" id="2.140.10.30">
    <property type="entry name" value="Dipeptidylpeptidase IV, N-terminal domain"/>
    <property type="match status" value="2"/>
</dbReference>
<accession>A0A6P7FNG4</accession>
<keyword evidence="5" id="KW-0378">Hydrolase</keyword>
<dbReference type="InterPro" id="IPR001375">
    <property type="entry name" value="Peptidase_S9_cat"/>
</dbReference>
<evidence type="ECO:0000256" key="2">
    <source>
        <dbReference type="ARBA" id="ARBA00022438"/>
    </source>
</evidence>
<dbReference type="GO" id="GO:0006508">
    <property type="term" value="P:proteolysis"/>
    <property type="evidence" value="ECO:0007669"/>
    <property type="project" value="UniProtKB-KW"/>
</dbReference>
<dbReference type="InterPro" id="IPR050278">
    <property type="entry name" value="Serine_Prot_S9B/DPPIV"/>
</dbReference>
<dbReference type="SUPFAM" id="SSF82171">
    <property type="entry name" value="DPP6 N-terminal domain-like"/>
    <property type="match status" value="1"/>
</dbReference>
<dbReference type="RefSeq" id="XP_028136342.1">
    <property type="nucleotide sequence ID" value="XM_028280541.1"/>
</dbReference>
<dbReference type="GO" id="GO:0004177">
    <property type="term" value="F:aminopeptidase activity"/>
    <property type="evidence" value="ECO:0007669"/>
    <property type="project" value="UniProtKB-KW"/>
</dbReference>
<keyword evidence="10" id="KW-0325">Glycoprotein</keyword>
<dbReference type="Gene3D" id="3.40.50.1820">
    <property type="entry name" value="alpha/beta hydrolase"/>
    <property type="match status" value="1"/>
</dbReference>
<keyword evidence="7" id="KW-0735">Signal-anchor</keyword>
<proteinExistence type="predicted"/>
<sequence length="647" mass="73720">MAITDTYEREQRFHYEICDLEYQELTSEELDPDITQKNDFPLRPIPEDDDHPFLLLAQWAPKGHALVMVQDYNIFYRKTPTSHTGYRVTHTAVPGVVSHGVPDWLYEEEILGTNSAIWMSRDGMLMVFASFNDSLVEELRFPWYGSIKDGRLYPDIRSLRYPKPGTRNPQVVLTVADLADTSNIKMKPVIPPNVIARNDHYFTAVSWISSTEISVVWLNRPQNLSVITICSSPKWDCRETQRITGDGHGWVDMSDSPVFGTDSSNYITIAPVRDGPAGTFRHAVAVNIPKRRFIPLTHGRYEVTRILTWDHSNDVIYYLGIPEGKPGQLHLYRVASVPPRTGASLPPPVCITCVKEPAPTQPPFIALDENIYRVKTNSWDEDDEDIVLTTPPTRKRRKKQKVVEKEPPCLYHNVVFSPNSAYYVLECLGPGIPTSILYKTGMPKSKILMWLQNNTELKERVEEMAMPQIRTFPVQISGGYLRDTQHFIDKRRVAVWGWSYGGFVAALALASPKNVFHCAIAVSPVTNWKLYDSAYTERFMGLPNVTDNYKGYEEADVSKKAHLLKDKMFYLIHGSADDNVHLQQSMALVKALSEAGTLFRQQIYPDESHNLGGVKRHLYESMGNFLEDCFRKQVPPEFKAGLRNYVD</sequence>
<organism evidence="14">
    <name type="scientific">Diabrotica virgifera virgifera</name>
    <name type="common">western corn rootworm</name>
    <dbReference type="NCBI Taxonomy" id="50390"/>
    <lineage>
        <taxon>Eukaryota</taxon>
        <taxon>Metazoa</taxon>
        <taxon>Ecdysozoa</taxon>
        <taxon>Arthropoda</taxon>
        <taxon>Hexapoda</taxon>
        <taxon>Insecta</taxon>
        <taxon>Pterygota</taxon>
        <taxon>Neoptera</taxon>
        <taxon>Endopterygota</taxon>
        <taxon>Coleoptera</taxon>
        <taxon>Polyphaga</taxon>
        <taxon>Cucujiformia</taxon>
        <taxon>Chrysomeloidea</taxon>
        <taxon>Chrysomelidae</taxon>
        <taxon>Galerucinae</taxon>
        <taxon>Diabroticina</taxon>
        <taxon>Diabroticites</taxon>
        <taxon>Diabrotica</taxon>
    </lineage>
</organism>
<gene>
    <name evidence="14" type="primary">LOC114331068</name>
</gene>
<keyword evidence="9" id="KW-0472">Membrane</keyword>
<dbReference type="OrthoDB" id="16520at2759"/>
<dbReference type="Pfam" id="PF00326">
    <property type="entry name" value="Peptidase_S9"/>
    <property type="match status" value="1"/>
</dbReference>
<dbReference type="AlphaFoldDB" id="A0A6P7FNG4"/>
<evidence type="ECO:0000256" key="11">
    <source>
        <dbReference type="ARBA" id="ARBA00037847"/>
    </source>
</evidence>
<dbReference type="InParanoid" id="A0A6P7FNG4"/>
<evidence type="ECO:0000256" key="10">
    <source>
        <dbReference type="ARBA" id="ARBA00023180"/>
    </source>
</evidence>
<evidence type="ECO:0000256" key="1">
    <source>
        <dbReference type="ARBA" id="ARBA00004606"/>
    </source>
</evidence>
<reference evidence="14" key="1">
    <citation type="submission" date="2025-08" db="UniProtKB">
        <authorList>
            <consortium name="RefSeq"/>
        </authorList>
    </citation>
    <scope>IDENTIFICATION</scope>
    <source>
        <tissue evidence="14">Whole insect</tissue>
    </source>
</reference>
<keyword evidence="3" id="KW-0645">Protease</keyword>
<evidence type="ECO:0000313" key="14">
    <source>
        <dbReference type="RefSeq" id="XP_028136342.1"/>
    </source>
</evidence>
<dbReference type="InterPro" id="IPR002469">
    <property type="entry name" value="Peptidase_S9B_N"/>
</dbReference>
<dbReference type="SUPFAM" id="SSF53474">
    <property type="entry name" value="alpha/beta-Hydrolases"/>
    <property type="match status" value="1"/>
</dbReference>
<evidence type="ECO:0000256" key="8">
    <source>
        <dbReference type="ARBA" id="ARBA00022989"/>
    </source>
</evidence>
<name>A0A6P7FNG4_DIAVI</name>
<dbReference type="Pfam" id="PF00930">
    <property type="entry name" value="DPPIV_N"/>
    <property type="match status" value="1"/>
</dbReference>
<dbReference type="GO" id="GO:0008239">
    <property type="term" value="F:dipeptidyl-peptidase activity"/>
    <property type="evidence" value="ECO:0007669"/>
    <property type="project" value="TreeGrafter"/>
</dbReference>
<evidence type="ECO:0000256" key="5">
    <source>
        <dbReference type="ARBA" id="ARBA00022801"/>
    </source>
</evidence>
<evidence type="ECO:0000256" key="9">
    <source>
        <dbReference type="ARBA" id="ARBA00023136"/>
    </source>
</evidence>
<dbReference type="GO" id="GO:0005886">
    <property type="term" value="C:plasma membrane"/>
    <property type="evidence" value="ECO:0007669"/>
    <property type="project" value="TreeGrafter"/>
</dbReference>
<dbReference type="GO" id="GO:0012505">
    <property type="term" value="C:endomembrane system"/>
    <property type="evidence" value="ECO:0007669"/>
    <property type="project" value="UniProtKB-SubCell"/>
</dbReference>
<evidence type="ECO:0000256" key="3">
    <source>
        <dbReference type="ARBA" id="ARBA00022670"/>
    </source>
</evidence>
<dbReference type="PANTHER" id="PTHR11731:SF200">
    <property type="entry name" value="DIPEPTIDYL PEPTIDASE 10, ISOFORM B"/>
    <property type="match status" value="1"/>
</dbReference>